<dbReference type="Proteomes" id="UP001152795">
    <property type="component" value="Unassembled WGS sequence"/>
</dbReference>
<dbReference type="OrthoDB" id="2261376at2759"/>
<dbReference type="AlphaFoldDB" id="A0A6S7JAS7"/>
<keyword evidence="2" id="KW-1185">Reference proteome</keyword>
<organism evidence="1 2">
    <name type="scientific">Paramuricea clavata</name>
    <name type="common">Red gorgonian</name>
    <name type="synonym">Violescent sea-whip</name>
    <dbReference type="NCBI Taxonomy" id="317549"/>
    <lineage>
        <taxon>Eukaryota</taxon>
        <taxon>Metazoa</taxon>
        <taxon>Cnidaria</taxon>
        <taxon>Anthozoa</taxon>
        <taxon>Octocorallia</taxon>
        <taxon>Malacalcyonacea</taxon>
        <taxon>Plexauridae</taxon>
        <taxon>Paramuricea</taxon>
    </lineage>
</organism>
<proteinExistence type="predicted"/>
<evidence type="ECO:0000313" key="1">
    <source>
        <dbReference type="EMBL" id="CAB4027134.1"/>
    </source>
</evidence>
<reference evidence="1" key="1">
    <citation type="submission" date="2020-04" db="EMBL/GenBank/DDBJ databases">
        <authorList>
            <person name="Alioto T."/>
            <person name="Alioto T."/>
            <person name="Gomez Garrido J."/>
        </authorList>
    </citation>
    <scope>NUCLEOTIDE SEQUENCE</scope>
    <source>
        <strain evidence="1">A484AB</strain>
    </source>
</reference>
<dbReference type="EMBL" id="CACRXK020014622">
    <property type="protein sequence ID" value="CAB4027134.1"/>
    <property type="molecule type" value="Genomic_DNA"/>
</dbReference>
<name>A0A6S7JAS7_PARCT</name>
<evidence type="ECO:0000313" key="2">
    <source>
        <dbReference type="Proteomes" id="UP001152795"/>
    </source>
</evidence>
<sequence>MSVSLVYYAVSYGSVDLGWNPYLTFALTGVIEFPSNFGAVWAADSVNKYNLPNYNGSICKVFHHQRLLMCTCLDGRDVPNIRKIRIHTMLPFGIMAFFCLQSSIVAMLLPETNGQATLETIQDMEPKSVPTLKEIGKDNCIAKENFELG</sequence>
<gene>
    <name evidence="1" type="ORF">PACLA_8A078727</name>
</gene>
<accession>A0A6S7JAS7</accession>
<protein>
    <submittedName>
        <fullName evidence="1">Uncharacterized protein</fullName>
    </submittedName>
</protein>
<comment type="caution">
    <text evidence="1">The sequence shown here is derived from an EMBL/GenBank/DDBJ whole genome shotgun (WGS) entry which is preliminary data.</text>
</comment>